<dbReference type="eggNOG" id="COG0652">
    <property type="taxonomic scope" value="Bacteria"/>
</dbReference>
<dbReference type="EMBL" id="ASRX01000003">
    <property type="protein sequence ID" value="EYF08535.1"/>
    <property type="molecule type" value="Genomic_DNA"/>
</dbReference>
<sequence>MMRHALTLVLFAGALAACESPTPEPKAEAPKPAATTAATTTKTVTKTATEAPKAKGPFPESTNAALQDPKKAEETAPATFKVKFETTAGDFEIECTRSWAPNGADRIYNLAKIGFFDDVAFFRAVKTPRPFMVQFGIHGNPEVSKHWRSANLKPDEVKGSNTRGMVTFAMAGSPDTRSTQLFINFADNSNLDKMGFAPVCKVVDPGMEVVDKIHSGYGERPSGAQGTIQMQGNKFLREKFPELDYIKTARLSDGKGSAAPSASAAASAAPSASAAASAAPSAAPAAPGVKAASPGPAATSTR</sequence>
<dbReference type="STRING" id="1192034.CAP_4065"/>
<dbReference type="InterPro" id="IPR002130">
    <property type="entry name" value="Cyclophilin-type_PPIase_dom"/>
</dbReference>
<protein>
    <recommendedName>
        <fullName evidence="1">peptidylprolyl isomerase</fullName>
        <ecNumber evidence="1">5.2.1.8</ecNumber>
    </recommendedName>
</protein>
<dbReference type="PROSITE" id="PS51257">
    <property type="entry name" value="PROKAR_LIPOPROTEIN"/>
    <property type="match status" value="1"/>
</dbReference>
<evidence type="ECO:0000256" key="5">
    <source>
        <dbReference type="SAM" id="SignalP"/>
    </source>
</evidence>
<keyword evidence="3 7" id="KW-0413">Isomerase</keyword>
<dbReference type="EC" id="5.2.1.8" evidence="1"/>
<comment type="caution">
    <text evidence="7">The sequence shown here is derived from an EMBL/GenBank/DDBJ whole genome shotgun (WGS) entry which is preliminary data.</text>
</comment>
<keyword evidence="5" id="KW-0732">Signal</keyword>
<evidence type="ECO:0000256" key="1">
    <source>
        <dbReference type="ARBA" id="ARBA00013194"/>
    </source>
</evidence>
<evidence type="ECO:0000259" key="6">
    <source>
        <dbReference type="PROSITE" id="PS50072"/>
    </source>
</evidence>
<accession>A0A017TI94</accession>
<organism evidence="7 8">
    <name type="scientific">Chondromyces apiculatus DSM 436</name>
    <dbReference type="NCBI Taxonomy" id="1192034"/>
    <lineage>
        <taxon>Bacteria</taxon>
        <taxon>Pseudomonadati</taxon>
        <taxon>Myxococcota</taxon>
        <taxon>Polyangia</taxon>
        <taxon>Polyangiales</taxon>
        <taxon>Polyangiaceae</taxon>
        <taxon>Chondromyces</taxon>
    </lineage>
</organism>
<dbReference type="PANTHER" id="PTHR43246">
    <property type="entry name" value="PEPTIDYL-PROLYL CIS-TRANS ISOMERASE CYP38, CHLOROPLASTIC"/>
    <property type="match status" value="1"/>
</dbReference>
<dbReference type="Pfam" id="PF00160">
    <property type="entry name" value="Pro_isomerase"/>
    <property type="match status" value="1"/>
</dbReference>
<keyword evidence="2" id="KW-0697">Rotamase</keyword>
<gene>
    <name evidence="7" type="ORF">CAP_4065</name>
</gene>
<evidence type="ECO:0000256" key="3">
    <source>
        <dbReference type="ARBA" id="ARBA00023235"/>
    </source>
</evidence>
<evidence type="ECO:0000313" key="8">
    <source>
        <dbReference type="Proteomes" id="UP000019678"/>
    </source>
</evidence>
<keyword evidence="8" id="KW-1185">Reference proteome</keyword>
<feature type="region of interest" description="Disordered" evidence="4">
    <location>
        <begin position="253"/>
        <end position="302"/>
    </location>
</feature>
<dbReference type="PROSITE" id="PS50072">
    <property type="entry name" value="CSA_PPIASE_2"/>
    <property type="match status" value="1"/>
</dbReference>
<feature type="region of interest" description="Disordered" evidence="4">
    <location>
        <begin position="20"/>
        <end position="74"/>
    </location>
</feature>
<dbReference type="InterPro" id="IPR044665">
    <property type="entry name" value="E_coli_cyclophilin_A-like"/>
</dbReference>
<dbReference type="InterPro" id="IPR029000">
    <property type="entry name" value="Cyclophilin-like_dom_sf"/>
</dbReference>
<evidence type="ECO:0000313" key="7">
    <source>
        <dbReference type="EMBL" id="EYF08535.1"/>
    </source>
</evidence>
<dbReference type="SUPFAM" id="SSF50891">
    <property type="entry name" value="Cyclophilin-like"/>
    <property type="match status" value="1"/>
</dbReference>
<dbReference type="RefSeq" id="WP_052373983.1">
    <property type="nucleotide sequence ID" value="NZ_ASRX01000003.1"/>
</dbReference>
<feature type="compositionally biased region" description="Low complexity" evidence="4">
    <location>
        <begin position="256"/>
        <end position="302"/>
    </location>
</feature>
<evidence type="ECO:0000256" key="2">
    <source>
        <dbReference type="ARBA" id="ARBA00023110"/>
    </source>
</evidence>
<name>A0A017TI94_9BACT</name>
<feature type="domain" description="PPIase cyclophilin-type" evidence="6">
    <location>
        <begin position="85"/>
        <end position="215"/>
    </location>
</feature>
<dbReference type="Gene3D" id="2.40.100.10">
    <property type="entry name" value="Cyclophilin-like"/>
    <property type="match status" value="1"/>
</dbReference>
<feature type="signal peptide" evidence="5">
    <location>
        <begin position="1"/>
        <end position="16"/>
    </location>
</feature>
<proteinExistence type="predicted"/>
<dbReference type="Proteomes" id="UP000019678">
    <property type="component" value="Unassembled WGS sequence"/>
</dbReference>
<dbReference type="AlphaFoldDB" id="A0A017TI94"/>
<evidence type="ECO:0000256" key="4">
    <source>
        <dbReference type="SAM" id="MobiDB-lite"/>
    </source>
</evidence>
<dbReference type="GO" id="GO:0003755">
    <property type="term" value="F:peptidyl-prolyl cis-trans isomerase activity"/>
    <property type="evidence" value="ECO:0007669"/>
    <property type="project" value="UniProtKB-KW"/>
</dbReference>
<feature type="compositionally biased region" description="Low complexity" evidence="4">
    <location>
        <begin position="30"/>
        <end position="55"/>
    </location>
</feature>
<reference evidence="7 8" key="1">
    <citation type="submission" date="2013-05" db="EMBL/GenBank/DDBJ databases">
        <title>Genome assembly of Chondromyces apiculatus DSM 436.</title>
        <authorList>
            <person name="Sharma G."/>
            <person name="Khatri I."/>
            <person name="Kaur C."/>
            <person name="Mayilraj S."/>
            <person name="Subramanian S."/>
        </authorList>
    </citation>
    <scope>NUCLEOTIDE SEQUENCE [LARGE SCALE GENOMIC DNA]</scope>
    <source>
        <strain evidence="7 8">DSM 436</strain>
    </source>
</reference>
<feature type="chain" id="PRO_5001496649" description="peptidylprolyl isomerase" evidence="5">
    <location>
        <begin position="17"/>
        <end position="302"/>
    </location>
</feature>